<evidence type="ECO:0000313" key="2">
    <source>
        <dbReference type="Proteomes" id="UP001595526"/>
    </source>
</evidence>
<proteinExistence type="predicted"/>
<sequence length="400" mass="45857">MDKLDFVFVSLQRINTDRDSTSTAIAKELAKTHRVLYVNPPIDRKTLWFGSDDPYISDHINLLRSKQTPDNLEKADDNLWVLTPLNIIESINWIPHTSVFKLLNRRNNSVFGTEIQTALNKIGFERFILINDKDIFRSFYLKEILRPRLSVYLDRDYIVGMDYWKRHGTKLEPDLYAKSDLVLCNSPGFTQQAMRYNPNSFYIGNGCDITLFDPARHYDVPEEIATLRDRPIVGYVGALLDIRLDIPLLVYLAESRPAWNLLLIGPEDEAFANSTLHTLPNVIFLGKIENSLAPAYIRYFDVCINPQIRNTITEENFPLKINEYLAMGKPTVATKTNVMEQVFSSVVSLASSQEEFLHCIETCLESDTQAASQARINCARSFSWDKIAQNVVEIITQHLK</sequence>
<protein>
    <submittedName>
        <fullName evidence="1">Glycosyltransferase</fullName>
        <ecNumber evidence="1">2.4.-.-</ecNumber>
    </submittedName>
</protein>
<dbReference type="Pfam" id="PF13692">
    <property type="entry name" value="Glyco_trans_1_4"/>
    <property type="match status" value="1"/>
</dbReference>
<organism evidence="1 2">
    <name type="scientific">Parapedobacter deserti</name>
    <dbReference type="NCBI Taxonomy" id="1912957"/>
    <lineage>
        <taxon>Bacteria</taxon>
        <taxon>Pseudomonadati</taxon>
        <taxon>Bacteroidota</taxon>
        <taxon>Sphingobacteriia</taxon>
        <taxon>Sphingobacteriales</taxon>
        <taxon>Sphingobacteriaceae</taxon>
        <taxon>Parapedobacter</taxon>
    </lineage>
</organism>
<name>A0ABV7JDK9_9SPHI</name>
<keyword evidence="1" id="KW-0328">Glycosyltransferase</keyword>
<dbReference type="GO" id="GO:0016757">
    <property type="term" value="F:glycosyltransferase activity"/>
    <property type="evidence" value="ECO:0007669"/>
    <property type="project" value="UniProtKB-KW"/>
</dbReference>
<keyword evidence="2" id="KW-1185">Reference proteome</keyword>
<dbReference type="Proteomes" id="UP001595526">
    <property type="component" value="Unassembled WGS sequence"/>
</dbReference>
<reference evidence="2" key="1">
    <citation type="journal article" date="2019" name="Int. J. Syst. Evol. Microbiol.">
        <title>The Global Catalogue of Microorganisms (GCM) 10K type strain sequencing project: providing services to taxonomists for standard genome sequencing and annotation.</title>
        <authorList>
            <consortium name="The Broad Institute Genomics Platform"/>
            <consortium name="The Broad Institute Genome Sequencing Center for Infectious Disease"/>
            <person name="Wu L."/>
            <person name="Ma J."/>
        </authorList>
    </citation>
    <scope>NUCLEOTIDE SEQUENCE [LARGE SCALE GENOMIC DNA]</scope>
    <source>
        <strain evidence="2">KCTC 52416</strain>
    </source>
</reference>
<dbReference type="PANTHER" id="PTHR12526">
    <property type="entry name" value="GLYCOSYLTRANSFERASE"/>
    <property type="match status" value="1"/>
</dbReference>
<keyword evidence="1" id="KW-0808">Transferase</keyword>
<comment type="caution">
    <text evidence="1">The sequence shown here is derived from an EMBL/GenBank/DDBJ whole genome shotgun (WGS) entry which is preliminary data.</text>
</comment>
<evidence type="ECO:0000313" key="1">
    <source>
        <dbReference type="EMBL" id="MFC3196170.1"/>
    </source>
</evidence>
<gene>
    <name evidence="1" type="ORF">ACFOET_00955</name>
</gene>
<dbReference type="EC" id="2.4.-.-" evidence="1"/>
<dbReference type="SUPFAM" id="SSF53756">
    <property type="entry name" value="UDP-Glycosyltransferase/glycogen phosphorylase"/>
    <property type="match status" value="1"/>
</dbReference>
<dbReference type="RefSeq" id="WP_379018624.1">
    <property type="nucleotide sequence ID" value="NZ_JBHRTA010000004.1"/>
</dbReference>
<dbReference type="EMBL" id="JBHRTA010000004">
    <property type="protein sequence ID" value="MFC3196170.1"/>
    <property type="molecule type" value="Genomic_DNA"/>
</dbReference>
<accession>A0ABV7JDK9</accession>
<dbReference type="Gene3D" id="3.40.50.2000">
    <property type="entry name" value="Glycogen Phosphorylase B"/>
    <property type="match status" value="1"/>
</dbReference>